<reference evidence="22" key="1">
    <citation type="submission" date="2023-03" db="EMBL/GenBank/DDBJ databases">
        <title>Chromosome-scale reference genome and RAD-based genetic map of yellow starthistle (Centaurea solstitialis) reveal putative structural variation and QTLs associated with invader traits.</title>
        <authorList>
            <person name="Reatini B."/>
            <person name="Cang F.A."/>
            <person name="Jiang Q."/>
            <person name="Mckibben M.T.W."/>
            <person name="Barker M.S."/>
            <person name="Rieseberg L.H."/>
            <person name="Dlugosch K.M."/>
        </authorList>
    </citation>
    <scope>NUCLEOTIDE SEQUENCE</scope>
    <source>
        <strain evidence="22">CAN-66</strain>
        <tissue evidence="22">Leaf</tissue>
    </source>
</reference>
<evidence type="ECO:0000256" key="15">
    <source>
        <dbReference type="ARBA" id="ARBA00023170"/>
    </source>
</evidence>
<evidence type="ECO:0000256" key="19">
    <source>
        <dbReference type="PROSITE-ProRule" id="PRU10141"/>
    </source>
</evidence>
<keyword evidence="4" id="KW-0597">Phosphoprotein</keyword>
<evidence type="ECO:0000256" key="12">
    <source>
        <dbReference type="ARBA" id="ARBA00022840"/>
    </source>
</evidence>
<evidence type="ECO:0000256" key="5">
    <source>
        <dbReference type="ARBA" id="ARBA00022614"/>
    </source>
</evidence>
<dbReference type="PANTHER" id="PTHR48005">
    <property type="entry name" value="LEUCINE RICH REPEAT KINASE 2"/>
    <property type="match status" value="1"/>
</dbReference>
<dbReference type="GO" id="GO:0004674">
    <property type="term" value="F:protein serine/threonine kinase activity"/>
    <property type="evidence" value="ECO:0007669"/>
    <property type="project" value="UniProtKB-KW"/>
</dbReference>
<evidence type="ECO:0000313" key="23">
    <source>
        <dbReference type="Proteomes" id="UP001172457"/>
    </source>
</evidence>
<dbReference type="InterPro" id="IPR008266">
    <property type="entry name" value="Tyr_kinase_AS"/>
</dbReference>
<evidence type="ECO:0000256" key="2">
    <source>
        <dbReference type="ARBA" id="ARBA00012513"/>
    </source>
</evidence>
<evidence type="ECO:0000256" key="10">
    <source>
        <dbReference type="ARBA" id="ARBA00022741"/>
    </source>
</evidence>
<dbReference type="Gene3D" id="1.10.510.10">
    <property type="entry name" value="Transferase(Phosphotransferase) domain 1"/>
    <property type="match status" value="1"/>
</dbReference>
<keyword evidence="8" id="KW-0732">Signal</keyword>
<feature type="domain" description="Protein kinase" evidence="21">
    <location>
        <begin position="71"/>
        <end position="327"/>
    </location>
</feature>
<keyword evidence="9" id="KW-0677">Repeat</keyword>
<evidence type="ECO:0000256" key="17">
    <source>
        <dbReference type="ARBA" id="ARBA00047899"/>
    </source>
</evidence>
<keyword evidence="16" id="KW-0325">Glycoprotein</keyword>
<dbReference type="EC" id="2.7.11.1" evidence="2"/>
<evidence type="ECO:0000256" key="14">
    <source>
        <dbReference type="ARBA" id="ARBA00023136"/>
    </source>
</evidence>
<evidence type="ECO:0000256" key="3">
    <source>
        <dbReference type="ARBA" id="ARBA00022527"/>
    </source>
</evidence>
<keyword evidence="10 19" id="KW-0547">Nucleotide-binding</keyword>
<dbReference type="PANTHER" id="PTHR48005:SF16">
    <property type="entry name" value="MDIS1-INTERACTING RECEPTOR LIKE KINASE 2-LIKE ISOFORM X1"/>
    <property type="match status" value="1"/>
</dbReference>
<dbReference type="PROSITE" id="PS50011">
    <property type="entry name" value="PROTEIN_KINASE_DOM"/>
    <property type="match status" value="1"/>
</dbReference>
<feature type="binding site" evidence="19">
    <location>
        <position position="99"/>
    </location>
    <ligand>
        <name>ATP</name>
        <dbReference type="ChEBI" id="CHEBI:30616"/>
    </ligand>
</feature>
<comment type="caution">
    <text evidence="22">The sequence shown here is derived from an EMBL/GenBank/DDBJ whole genome shotgun (WGS) entry which is preliminary data.</text>
</comment>
<evidence type="ECO:0000259" key="21">
    <source>
        <dbReference type="PROSITE" id="PS50011"/>
    </source>
</evidence>
<evidence type="ECO:0000256" key="18">
    <source>
        <dbReference type="ARBA" id="ARBA00048679"/>
    </source>
</evidence>
<keyword evidence="23" id="KW-1185">Reference proteome</keyword>
<evidence type="ECO:0000256" key="9">
    <source>
        <dbReference type="ARBA" id="ARBA00022737"/>
    </source>
</evidence>
<comment type="subcellular location">
    <subcellularLocation>
        <location evidence="1">Membrane</location>
        <topology evidence="1">Single-pass type I membrane protein</topology>
    </subcellularLocation>
</comment>
<evidence type="ECO:0000256" key="1">
    <source>
        <dbReference type="ARBA" id="ARBA00004479"/>
    </source>
</evidence>
<keyword evidence="7 20" id="KW-0812">Transmembrane</keyword>
<dbReference type="EMBL" id="JARYMX010000008">
    <property type="protein sequence ID" value="KAJ9537685.1"/>
    <property type="molecule type" value="Genomic_DNA"/>
</dbReference>
<dbReference type="GO" id="GO:0016020">
    <property type="term" value="C:membrane"/>
    <property type="evidence" value="ECO:0007669"/>
    <property type="project" value="UniProtKB-SubCell"/>
</dbReference>
<keyword evidence="11" id="KW-0418">Kinase</keyword>
<protein>
    <recommendedName>
        <fullName evidence="2">non-specific serine/threonine protein kinase</fullName>
        <ecNumber evidence="2">2.7.11.1</ecNumber>
    </recommendedName>
</protein>
<dbReference type="Pfam" id="PF00069">
    <property type="entry name" value="Pkinase"/>
    <property type="match status" value="1"/>
</dbReference>
<evidence type="ECO:0000256" key="8">
    <source>
        <dbReference type="ARBA" id="ARBA00022729"/>
    </source>
</evidence>
<keyword evidence="12 19" id="KW-0067">ATP-binding</keyword>
<dbReference type="SUPFAM" id="SSF56112">
    <property type="entry name" value="Protein kinase-like (PK-like)"/>
    <property type="match status" value="1"/>
</dbReference>
<evidence type="ECO:0000313" key="22">
    <source>
        <dbReference type="EMBL" id="KAJ9537685.1"/>
    </source>
</evidence>
<evidence type="ECO:0000256" key="16">
    <source>
        <dbReference type="ARBA" id="ARBA00023180"/>
    </source>
</evidence>
<comment type="catalytic activity">
    <reaction evidence="18">
        <text>L-seryl-[protein] + ATP = O-phospho-L-seryl-[protein] + ADP + H(+)</text>
        <dbReference type="Rhea" id="RHEA:17989"/>
        <dbReference type="Rhea" id="RHEA-COMP:9863"/>
        <dbReference type="Rhea" id="RHEA-COMP:11604"/>
        <dbReference type="ChEBI" id="CHEBI:15378"/>
        <dbReference type="ChEBI" id="CHEBI:29999"/>
        <dbReference type="ChEBI" id="CHEBI:30616"/>
        <dbReference type="ChEBI" id="CHEBI:83421"/>
        <dbReference type="ChEBI" id="CHEBI:456216"/>
        <dbReference type="EC" id="2.7.11.1"/>
    </reaction>
</comment>
<organism evidence="22 23">
    <name type="scientific">Centaurea solstitialis</name>
    <name type="common">yellow star-thistle</name>
    <dbReference type="NCBI Taxonomy" id="347529"/>
    <lineage>
        <taxon>Eukaryota</taxon>
        <taxon>Viridiplantae</taxon>
        <taxon>Streptophyta</taxon>
        <taxon>Embryophyta</taxon>
        <taxon>Tracheophyta</taxon>
        <taxon>Spermatophyta</taxon>
        <taxon>Magnoliopsida</taxon>
        <taxon>eudicotyledons</taxon>
        <taxon>Gunneridae</taxon>
        <taxon>Pentapetalae</taxon>
        <taxon>asterids</taxon>
        <taxon>campanulids</taxon>
        <taxon>Asterales</taxon>
        <taxon>Asteraceae</taxon>
        <taxon>Carduoideae</taxon>
        <taxon>Cardueae</taxon>
        <taxon>Centaureinae</taxon>
        <taxon>Centaurea</taxon>
    </lineage>
</organism>
<name>A0AA38SK77_9ASTR</name>
<dbReference type="GO" id="GO:0005524">
    <property type="term" value="F:ATP binding"/>
    <property type="evidence" value="ECO:0007669"/>
    <property type="project" value="UniProtKB-UniRule"/>
</dbReference>
<dbReference type="AlphaFoldDB" id="A0AA38SK77"/>
<comment type="catalytic activity">
    <reaction evidence="17">
        <text>L-threonyl-[protein] + ATP = O-phospho-L-threonyl-[protein] + ADP + H(+)</text>
        <dbReference type="Rhea" id="RHEA:46608"/>
        <dbReference type="Rhea" id="RHEA-COMP:11060"/>
        <dbReference type="Rhea" id="RHEA-COMP:11605"/>
        <dbReference type="ChEBI" id="CHEBI:15378"/>
        <dbReference type="ChEBI" id="CHEBI:30013"/>
        <dbReference type="ChEBI" id="CHEBI:30616"/>
        <dbReference type="ChEBI" id="CHEBI:61977"/>
        <dbReference type="ChEBI" id="CHEBI:456216"/>
        <dbReference type="EC" id="2.7.11.1"/>
    </reaction>
</comment>
<dbReference type="FunFam" id="3.30.200.20:FF:000309">
    <property type="entry name" value="Leucine-rich repeat receptor protein kinase MSP1"/>
    <property type="match status" value="1"/>
</dbReference>
<evidence type="ECO:0000256" key="7">
    <source>
        <dbReference type="ARBA" id="ARBA00022692"/>
    </source>
</evidence>
<feature type="transmembrane region" description="Helical" evidence="20">
    <location>
        <begin position="6"/>
        <end position="28"/>
    </location>
</feature>
<evidence type="ECO:0000256" key="6">
    <source>
        <dbReference type="ARBA" id="ARBA00022679"/>
    </source>
</evidence>
<keyword evidence="5" id="KW-0433">Leucine-rich repeat</keyword>
<keyword evidence="14 20" id="KW-0472">Membrane</keyword>
<gene>
    <name evidence="22" type="ORF">OSB04_030418</name>
</gene>
<dbReference type="Proteomes" id="UP001172457">
    <property type="component" value="Chromosome 8"/>
</dbReference>
<evidence type="ECO:0000256" key="4">
    <source>
        <dbReference type="ARBA" id="ARBA00022553"/>
    </source>
</evidence>
<evidence type="ECO:0000256" key="11">
    <source>
        <dbReference type="ARBA" id="ARBA00022777"/>
    </source>
</evidence>
<dbReference type="InterPro" id="IPR000719">
    <property type="entry name" value="Prot_kinase_dom"/>
</dbReference>
<keyword evidence="13 20" id="KW-1133">Transmembrane helix</keyword>
<evidence type="ECO:0000256" key="20">
    <source>
        <dbReference type="SAM" id="Phobius"/>
    </source>
</evidence>
<dbReference type="PROSITE" id="PS00107">
    <property type="entry name" value="PROTEIN_KINASE_ATP"/>
    <property type="match status" value="1"/>
</dbReference>
<dbReference type="Gene3D" id="3.30.200.20">
    <property type="entry name" value="Phosphorylase Kinase, domain 1"/>
    <property type="match status" value="1"/>
</dbReference>
<keyword evidence="3" id="KW-0723">Serine/threonine-protein kinase</keyword>
<dbReference type="InterPro" id="IPR017441">
    <property type="entry name" value="Protein_kinase_ATP_BS"/>
</dbReference>
<proteinExistence type="predicted"/>
<sequence length="327" mass="36705">MWNTLTSPLFLILGFCFWGFLVFGYVWYHRHQKATKNESQPEIKRHGDVGIILNYDGRIAYEDFIKATHDFDLKYCIGTGGYGSVYEAKLPNGKTFALKKLHRYEAKQPALDKSFKNEVQVLTKLRHKNIVKLYGFCFHTNCNFLVYEYIENGSLFCALRVKIVKDVAQALAYMHHDCIPPIIHRDISSNNILLNSQTEAFVADFGAARLLNPDSSNQTVVAGTLGYVAPELAYTMVVTEKCDVYSFGVVALETIGGQHPRDLLSSLSLSSGSSTSLADVLDGRLAYPTNGRIQKELLRVYNVALACIVKDPKSRPTMRSVSLELSR</sequence>
<accession>A0AA38SK77</accession>
<evidence type="ECO:0000256" key="13">
    <source>
        <dbReference type="ARBA" id="ARBA00022989"/>
    </source>
</evidence>
<dbReference type="InterPro" id="IPR051420">
    <property type="entry name" value="Ser_Thr_Kinases_DiverseReg"/>
</dbReference>
<dbReference type="InterPro" id="IPR011009">
    <property type="entry name" value="Kinase-like_dom_sf"/>
</dbReference>
<keyword evidence="15" id="KW-0675">Receptor</keyword>
<dbReference type="PROSITE" id="PS00109">
    <property type="entry name" value="PROTEIN_KINASE_TYR"/>
    <property type="match status" value="1"/>
</dbReference>
<keyword evidence="6" id="KW-0808">Transferase</keyword>